<dbReference type="InterPro" id="IPR050266">
    <property type="entry name" value="AB_hydrolase_sf"/>
</dbReference>
<evidence type="ECO:0000313" key="2">
    <source>
        <dbReference type="Proteomes" id="UP000011074"/>
    </source>
</evidence>
<name>L8ES79_STRR1</name>
<reference evidence="1" key="1">
    <citation type="submission" date="2012-12" db="EMBL/GenBank/DDBJ databases">
        <authorList>
            <person name="Pethick F.E."/>
            <person name="MacFadyen A.C."/>
            <person name="Tang Z."/>
            <person name="Sangal V."/>
            <person name="Tze-Tze L."/>
            <person name="Chu J."/>
            <person name="Guo M."/>
            <person name="Kirby R."/>
            <person name="Hoskisson P.A."/>
            <person name="Herron P.R."/>
            <person name="Hunter I.S."/>
        </authorList>
    </citation>
    <scope>NUCLEOTIDE SEQUENCE</scope>
    <source>
        <strain evidence="1">ATCC 10970</strain>
    </source>
</reference>
<dbReference type="GeneID" id="66857619"/>
<gene>
    <name evidence="1" type="ORF">SRIM_026620</name>
</gene>
<reference evidence="1" key="2">
    <citation type="submission" date="2020-01" db="EMBL/GenBank/DDBJ databases">
        <authorList>
            <person name="Algora L."/>
            <person name="Schniete J.K."/>
            <person name="MacFadyen A."/>
            <person name="Hoskisson P.A."/>
            <person name="Hunter I.S."/>
            <person name="Herron P.R."/>
        </authorList>
    </citation>
    <scope>NUCLEOTIDE SEQUENCE</scope>
    <source>
        <strain evidence="1">ATCC 10970</strain>
    </source>
</reference>
<organism evidence="1 2">
    <name type="scientific">Streptomyces rimosus subsp. rimosus (strain ATCC 10970 / DSM 40260 / JCM 4667 / NRRL 2234)</name>
    <dbReference type="NCBI Taxonomy" id="1265868"/>
    <lineage>
        <taxon>Bacteria</taxon>
        <taxon>Bacillati</taxon>
        <taxon>Actinomycetota</taxon>
        <taxon>Actinomycetes</taxon>
        <taxon>Kitasatosporales</taxon>
        <taxon>Streptomycetaceae</taxon>
        <taxon>Streptomyces</taxon>
    </lineage>
</organism>
<dbReference type="AlphaFoldDB" id="L8ES79"/>
<protein>
    <submittedName>
        <fullName evidence="1">Alpha/beta hydrolase</fullName>
    </submittedName>
</protein>
<dbReference type="EMBL" id="CP048261">
    <property type="protein sequence ID" value="QST83263.1"/>
    <property type="molecule type" value="Genomic_DNA"/>
</dbReference>
<dbReference type="RefSeq" id="WP_003982326.1">
    <property type="nucleotide sequence ID" value="NZ_CP048261.1"/>
</dbReference>
<dbReference type="InterPro" id="IPR000073">
    <property type="entry name" value="AB_hydrolase_1"/>
</dbReference>
<dbReference type="PANTHER" id="PTHR43798">
    <property type="entry name" value="MONOACYLGLYCEROL LIPASE"/>
    <property type="match status" value="1"/>
</dbReference>
<reference evidence="1" key="3">
    <citation type="journal article" date="2021" name="bioRxiv">
        <title>Bilateral symmetry of linear streptomycete chromosomes.</title>
        <authorList>
            <person name="Algora-Gallardo L."/>
            <person name="Schniete J.K."/>
            <person name="Mark D.R."/>
            <person name="Hunter I.S."/>
            <person name="Herron P.R."/>
        </authorList>
    </citation>
    <scope>NUCLEOTIDE SEQUENCE</scope>
    <source>
        <strain evidence="1">ATCC 10970</strain>
    </source>
</reference>
<proteinExistence type="predicted"/>
<dbReference type="InterPro" id="IPR029058">
    <property type="entry name" value="AB_hydrolase_fold"/>
</dbReference>
<dbReference type="GO" id="GO:0016787">
    <property type="term" value="F:hydrolase activity"/>
    <property type="evidence" value="ECO:0007669"/>
    <property type="project" value="UniProtKB-KW"/>
</dbReference>
<dbReference type="GO" id="GO:0016020">
    <property type="term" value="C:membrane"/>
    <property type="evidence" value="ECO:0007669"/>
    <property type="project" value="TreeGrafter"/>
</dbReference>
<evidence type="ECO:0000313" key="1">
    <source>
        <dbReference type="EMBL" id="QST83263.1"/>
    </source>
</evidence>
<keyword evidence="1" id="KW-0378">Hydrolase</keyword>
<dbReference type="PANTHER" id="PTHR43798:SF33">
    <property type="entry name" value="HYDROLASE, PUTATIVE (AFU_ORTHOLOGUE AFUA_2G14860)-RELATED"/>
    <property type="match status" value="1"/>
</dbReference>
<accession>L8ES79</accession>
<dbReference type="Gene3D" id="3.40.50.1820">
    <property type="entry name" value="alpha/beta hydrolase"/>
    <property type="match status" value="1"/>
</dbReference>
<dbReference type="Proteomes" id="UP000011074">
    <property type="component" value="Chromosome"/>
</dbReference>
<dbReference type="Pfam" id="PF12697">
    <property type="entry name" value="Abhydrolase_6"/>
    <property type="match status" value="1"/>
</dbReference>
<dbReference type="SUPFAM" id="SSF53474">
    <property type="entry name" value="alpha/beta-Hydrolases"/>
    <property type="match status" value="1"/>
</dbReference>
<sequence>MTAAHDIEDIRVVAPDGVEIAVRDHGGNGPALLLLHGAGRNLVDWELVGPLLAEGHRVVAMDLRGHGKSGGGDEPWTFEGAVADVGAVLEELGIAGAVVVGHSLGGMVAACCLEGLDGTLGAVNLDGHGMGRAEQYVGLDRGYVERRLAEVRAFADAAMGRPLPGGGLEGVLAYNAVMAEELGVSRELLEAGGRRGAVRNAEGEVYLRPERVAGLGMQEAMAGIDLFGLYRRVRKPLLIVRALRPNPSTPGMPWMDELMAAYVKGLHADLDELARTERWVEVAGVDATHAMLLERPREVAALVADFVRRVGAGEWGVPPQRG</sequence>